<dbReference type="Gramene" id="Pp3c6_26940V3.2">
    <property type="protein sequence ID" value="Pp3c6_26940V3.2"/>
    <property type="gene ID" value="Pp3c6_26940"/>
</dbReference>
<dbReference type="Gramene" id="Pp3c6_26940V3.5">
    <property type="protein sequence ID" value="Pp3c6_26940V3.5"/>
    <property type="gene ID" value="Pp3c6_26940"/>
</dbReference>
<dbReference type="FunCoup" id="A0A2K1KHA8">
    <property type="interactions" value="1635"/>
</dbReference>
<reference evidence="2 4" key="1">
    <citation type="journal article" date="2008" name="Science">
        <title>The Physcomitrella genome reveals evolutionary insights into the conquest of land by plants.</title>
        <authorList>
            <person name="Rensing S."/>
            <person name="Lang D."/>
            <person name="Zimmer A."/>
            <person name="Terry A."/>
            <person name="Salamov A."/>
            <person name="Shapiro H."/>
            <person name="Nishiyama T."/>
            <person name="Perroud P.-F."/>
            <person name="Lindquist E."/>
            <person name="Kamisugi Y."/>
            <person name="Tanahashi T."/>
            <person name="Sakakibara K."/>
            <person name="Fujita T."/>
            <person name="Oishi K."/>
            <person name="Shin-I T."/>
            <person name="Kuroki Y."/>
            <person name="Toyoda A."/>
            <person name="Suzuki Y."/>
            <person name="Hashimoto A."/>
            <person name="Yamaguchi K."/>
            <person name="Sugano A."/>
            <person name="Kohara Y."/>
            <person name="Fujiyama A."/>
            <person name="Anterola A."/>
            <person name="Aoki S."/>
            <person name="Ashton N."/>
            <person name="Barbazuk W.B."/>
            <person name="Barker E."/>
            <person name="Bennetzen J."/>
            <person name="Bezanilla M."/>
            <person name="Blankenship R."/>
            <person name="Cho S.H."/>
            <person name="Dutcher S."/>
            <person name="Estelle M."/>
            <person name="Fawcett J.A."/>
            <person name="Gundlach H."/>
            <person name="Hanada K."/>
            <person name="Heyl A."/>
            <person name="Hicks K.A."/>
            <person name="Hugh J."/>
            <person name="Lohr M."/>
            <person name="Mayer K."/>
            <person name="Melkozernov A."/>
            <person name="Murata T."/>
            <person name="Nelson D."/>
            <person name="Pils B."/>
            <person name="Prigge M."/>
            <person name="Reiss B."/>
            <person name="Renner T."/>
            <person name="Rombauts S."/>
            <person name="Rushton P."/>
            <person name="Sanderfoot A."/>
            <person name="Schween G."/>
            <person name="Shiu S.-H."/>
            <person name="Stueber K."/>
            <person name="Theodoulou F.L."/>
            <person name="Tu H."/>
            <person name="Van de Peer Y."/>
            <person name="Verrier P.J."/>
            <person name="Waters E."/>
            <person name="Wood A."/>
            <person name="Yang L."/>
            <person name="Cove D."/>
            <person name="Cuming A."/>
            <person name="Hasebe M."/>
            <person name="Lucas S."/>
            <person name="Mishler D.B."/>
            <person name="Reski R."/>
            <person name="Grigoriev I."/>
            <person name="Quatrano R.S."/>
            <person name="Boore J.L."/>
        </authorList>
    </citation>
    <scope>NUCLEOTIDE SEQUENCE [LARGE SCALE GENOMIC DNA]</scope>
    <source>
        <strain evidence="3 4">cv. Gransden 2004</strain>
    </source>
</reference>
<dbReference type="EnsemblPlants" id="Pp3c6_26940V3.1">
    <property type="protein sequence ID" value="Pp3c6_26940V3.1"/>
    <property type="gene ID" value="Pp3c6_26940"/>
</dbReference>
<evidence type="ECO:0000259" key="1">
    <source>
        <dbReference type="PROSITE" id="PS50848"/>
    </source>
</evidence>
<reference evidence="2 4" key="2">
    <citation type="journal article" date="2018" name="Plant J.">
        <title>The Physcomitrella patens chromosome-scale assembly reveals moss genome structure and evolution.</title>
        <authorList>
            <person name="Lang D."/>
            <person name="Ullrich K.K."/>
            <person name="Murat F."/>
            <person name="Fuchs J."/>
            <person name="Jenkins J."/>
            <person name="Haas F.B."/>
            <person name="Piednoel M."/>
            <person name="Gundlach H."/>
            <person name="Van Bel M."/>
            <person name="Meyberg R."/>
            <person name="Vives C."/>
            <person name="Morata J."/>
            <person name="Symeonidi A."/>
            <person name="Hiss M."/>
            <person name="Muchero W."/>
            <person name="Kamisugi Y."/>
            <person name="Saleh O."/>
            <person name="Blanc G."/>
            <person name="Decker E.L."/>
            <person name="van Gessel N."/>
            <person name="Grimwood J."/>
            <person name="Hayes R.D."/>
            <person name="Graham S.W."/>
            <person name="Gunter L.E."/>
            <person name="McDaniel S.F."/>
            <person name="Hoernstein S.N.W."/>
            <person name="Larsson A."/>
            <person name="Li F.W."/>
            <person name="Perroud P.F."/>
            <person name="Phillips J."/>
            <person name="Ranjan P."/>
            <person name="Rokshar D.S."/>
            <person name="Rothfels C.J."/>
            <person name="Schneider L."/>
            <person name="Shu S."/>
            <person name="Stevenson D.W."/>
            <person name="Thummler F."/>
            <person name="Tillich M."/>
            <person name="Villarreal Aguilar J.C."/>
            <person name="Widiez T."/>
            <person name="Wong G.K."/>
            <person name="Wymore A."/>
            <person name="Zhang Y."/>
            <person name="Zimmer A.D."/>
            <person name="Quatrano R.S."/>
            <person name="Mayer K.F.X."/>
            <person name="Goodstein D."/>
            <person name="Casacuberta J.M."/>
            <person name="Vandepoele K."/>
            <person name="Reski R."/>
            <person name="Cuming A.C."/>
            <person name="Tuskan G.A."/>
            <person name="Maumus F."/>
            <person name="Salse J."/>
            <person name="Schmutz J."/>
            <person name="Rensing S.A."/>
        </authorList>
    </citation>
    <scope>NUCLEOTIDE SEQUENCE [LARGE SCALE GENOMIC DNA]</scope>
    <source>
        <strain evidence="3 4">cv. Gransden 2004</strain>
    </source>
</reference>
<organism evidence="2">
    <name type="scientific">Physcomitrium patens</name>
    <name type="common">Spreading-leaved earth moss</name>
    <name type="synonym">Physcomitrella patens</name>
    <dbReference type="NCBI Taxonomy" id="3218"/>
    <lineage>
        <taxon>Eukaryota</taxon>
        <taxon>Viridiplantae</taxon>
        <taxon>Streptophyta</taxon>
        <taxon>Embryophyta</taxon>
        <taxon>Bryophyta</taxon>
        <taxon>Bryophytina</taxon>
        <taxon>Bryopsida</taxon>
        <taxon>Funariidae</taxon>
        <taxon>Funariales</taxon>
        <taxon>Funariaceae</taxon>
        <taxon>Physcomitrium</taxon>
    </lineage>
</organism>
<dbReference type="SUPFAM" id="SSF55961">
    <property type="entry name" value="Bet v1-like"/>
    <property type="match status" value="1"/>
</dbReference>
<dbReference type="EMBL" id="ABEU02000006">
    <property type="protein sequence ID" value="PNR53166.1"/>
    <property type="molecule type" value="Genomic_DNA"/>
</dbReference>
<evidence type="ECO:0000313" key="2">
    <source>
        <dbReference type="EMBL" id="PNR53166.1"/>
    </source>
</evidence>
<dbReference type="Gramene" id="Pp3c6_26940V3.1">
    <property type="protein sequence ID" value="Pp3c6_26940V3.1"/>
    <property type="gene ID" value="Pp3c6_26940"/>
</dbReference>
<sequence length="742" mass="83295">MGSGRQSDGREVPNYAGWVFHVGTSSLGYQFCRPRYLVIKGKNVTMYKTDPGDNPRSIPMRSGLVGTHLMVEEVGRRVFHSGPLYVLKIYSKLDDSRNGEFACTNCEEVEKWISAFRHAKEEAETIIDRTGSGNRIMHSDDEFDINGPRKGSRGIANIGRLITIGKGPEALLRRPSMVAQDPESDGFYNYPQGDTFELADWRCVYIVNGLRIFEDATASKAEKGHIMKSVGVIDAAAETIFEHIMSFNTKMRYQWDMYMGNLELVEEIDGHTDIVYGSFDPKFFKRFQKKTDFLFSRVWRRDQDGSYSITQIFTTHKKCPPKRGFNRINISPGIWEIMPLPPKPGFGSPRCLVTQMIEVKSTGWGRWKHSSFSKFLTTIPYILLCRTAGLRELVAANPDNTHLETQVKTKEVKKSVDEQGLSGLNSLLTRPPDSLHAEPQEEFYDALMVEYPDEDEDDAARSMLSKQRTASQKFKGISWGVVVGLSKSKKAPATRAEKELDWNFPAVHFEDGVFQSGLRRCDGRSDHGWSDPGGKGFMVRSVTYNNDGLKTTGGDPLLKLLAVDWLKSDKRIDNVAKRPSCCVQSDAGKKAPFILIINLQVPASPNYSLVMYFVSERPIRQGSLLDRFANGDNAFRNSRFKLIPSIVEGYWVVKRAVGTKACLLGKAVTCNYFREDNFLEIDVDIGSSSVARNVVGLVLGYVTSIVVDLAVLIEATNSEELPEYILGTTRINRFTLESAVQV</sequence>
<feature type="domain" description="START" evidence="1">
    <location>
        <begin position="201"/>
        <end position="394"/>
    </location>
</feature>
<reference evidence="3" key="3">
    <citation type="submission" date="2020-12" db="UniProtKB">
        <authorList>
            <consortium name="EnsemblPlants"/>
        </authorList>
    </citation>
    <scope>IDENTIFICATION</scope>
</reference>
<dbReference type="RefSeq" id="XP_024377774.1">
    <property type="nucleotide sequence ID" value="XM_024522006.2"/>
</dbReference>
<dbReference type="PANTHER" id="PTHR12136:SF47">
    <property type="entry name" value="ENHANCED DISEASE RESISTANCE PROTEIN (DUF1336)"/>
    <property type="match status" value="1"/>
</dbReference>
<evidence type="ECO:0000313" key="3">
    <source>
        <dbReference type="EnsemblPlants" id="Pp3c6_26940V3.1"/>
    </source>
</evidence>
<dbReference type="PaxDb" id="3218-PP1S279_16V6.1"/>
<dbReference type="EnsemblPlants" id="Pp3c6_26940V3.5">
    <property type="protein sequence ID" value="Pp3c6_26940V3.5"/>
    <property type="gene ID" value="Pp3c6_26940"/>
</dbReference>
<dbReference type="Pfam" id="PF07059">
    <property type="entry name" value="EDR2_C"/>
    <property type="match status" value="1"/>
</dbReference>
<dbReference type="EnsemblPlants" id="Pp3c6_26940V3.2">
    <property type="protein sequence ID" value="Pp3c6_26940V3.2"/>
    <property type="gene ID" value="Pp3c6_26940"/>
</dbReference>
<dbReference type="EnsemblPlants" id="Pp3c6_26940V3.3">
    <property type="protein sequence ID" value="Pp3c6_26940V3.3"/>
    <property type="gene ID" value="Pp3c6_26940"/>
</dbReference>
<dbReference type="Pfam" id="PF01852">
    <property type="entry name" value="START"/>
    <property type="match status" value="1"/>
</dbReference>
<accession>A0A2K1KHA8</accession>
<evidence type="ECO:0000313" key="4">
    <source>
        <dbReference type="Proteomes" id="UP000006727"/>
    </source>
</evidence>
<dbReference type="InterPro" id="IPR009769">
    <property type="entry name" value="EDR2_C"/>
</dbReference>
<dbReference type="InterPro" id="IPR002913">
    <property type="entry name" value="START_lipid-bd_dom"/>
</dbReference>
<dbReference type="AlphaFoldDB" id="A0A2K1KHA8"/>
<dbReference type="SUPFAM" id="SSF50729">
    <property type="entry name" value="PH domain-like"/>
    <property type="match status" value="1"/>
</dbReference>
<dbReference type="Proteomes" id="UP000006727">
    <property type="component" value="Chromosome 6"/>
</dbReference>
<dbReference type="OrthoDB" id="9970435at2759"/>
<protein>
    <recommendedName>
        <fullName evidence="1">START domain-containing protein</fullName>
    </recommendedName>
</protein>
<name>A0A2K1KHA8_PHYPA</name>
<dbReference type="GeneID" id="112283387"/>
<dbReference type="CDD" id="cd00177">
    <property type="entry name" value="START"/>
    <property type="match status" value="1"/>
</dbReference>
<dbReference type="GO" id="GO:0008289">
    <property type="term" value="F:lipid binding"/>
    <property type="evidence" value="ECO:0007669"/>
    <property type="project" value="InterPro"/>
</dbReference>
<dbReference type="PANTHER" id="PTHR12136">
    <property type="entry name" value="ENHANCED DISEASE RESISTANCE-RELATED"/>
    <property type="match status" value="1"/>
</dbReference>
<dbReference type="Gene3D" id="3.30.530.20">
    <property type="match status" value="1"/>
</dbReference>
<dbReference type="PROSITE" id="PS50848">
    <property type="entry name" value="START"/>
    <property type="match status" value="1"/>
</dbReference>
<dbReference type="InterPro" id="IPR045096">
    <property type="entry name" value="EDR2-like"/>
</dbReference>
<dbReference type="InterPro" id="IPR023393">
    <property type="entry name" value="START-like_dom_sf"/>
</dbReference>
<dbReference type="KEGG" id="ppp:112283387"/>
<proteinExistence type="predicted"/>
<dbReference type="Gramene" id="Pp3c6_26940V3.3">
    <property type="protein sequence ID" value="Pp3c6_26940V3.3"/>
    <property type="gene ID" value="Pp3c6_26940"/>
</dbReference>
<keyword evidence="4" id="KW-1185">Reference proteome</keyword>
<gene>
    <name evidence="3" type="primary">LOC112283387</name>
    <name evidence="2" type="ORF">PHYPA_009541</name>
</gene>